<dbReference type="AlphaFoldDB" id="A0A5A8D2Y4"/>
<evidence type="ECO:0000313" key="4">
    <source>
        <dbReference type="Proteomes" id="UP000324907"/>
    </source>
</evidence>
<proteinExistence type="predicted"/>
<reference evidence="3 4" key="1">
    <citation type="submission" date="2019-07" db="EMBL/GenBank/DDBJ databases">
        <title>Genomes of Cafeteria roenbergensis.</title>
        <authorList>
            <person name="Fischer M.G."/>
            <person name="Hackl T."/>
            <person name="Roman M."/>
        </authorList>
    </citation>
    <scope>NUCLEOTIDE SEQUENCE [LARGE SCALE GENOMIC DNA]</scope>
    <source>
        <strain evidence="3 4">RCC970-E3</strain>
    </source>
</reference>
<dbReference type="InterPro" id="IPR029071">
    <property type="entry name" value="Ubiquitin-like_domsf"/>
</dbReference>
<gene>
    <name evidence="3" type="ORF">FNF28_05642</name>
</gene>
<protein>
    <recommendedName>
        <fullName evidence="2">Ubiquitin-like domain-containing protein</fullName>
    </recommendedName>
</protein>
<feature type="region of interest" description="Disordered" evidence="1">
    <location>
        <begin position="309"/>
        <end position="345"/>
    </location>
</feature>
<feature type="domain" description="Ubiquitin-like" evidence="2">
    <location>
        <begin position="1"/>
        <end position="65"/>
    </location>
</feature>
<dbReference type="SUPFAM" id="SSF54236">
    <property type="entry name" value="Ubiquitin-like"/>
    <property type="match status" value="1"/>
</dbReference>
<organism evidence="3 4">
    <name type="scientific">Cafeteria roenbergensis</name>
    <name type="common">Marine flagellate</name>
    <dbReference type="NCBI Taxonomy" id="33653"/>
    <lineage>
        <taxon>Eukaryota</taxon>
        <taxon>Sar</taxon>
        <taxon>Stramenopiles</taxon>
        <taxon>Bigyra</taxon>
        <taxon>Opalozoa</taxon>
        <taxon>Bicosoecida</taxon>
        <taxon>Cafeteriaceae</taxon>
        <taxon>Cafeteria</taxon>
    </lineage>
</organism>
<evidence type="ECO:0000256" key="1">
    <source>
        <dbReference type="SAM" id="MobiDB-lite"/>
    </source>
</evidence>
<comment type="caution">
    <text evidence="3">The sequence shown here is derived from an EMBL/GenBank/DDBJ whole genome shotgun (WGS) entry which is preliminary data.</text>
</comment>
<feature type="region of interest" description="Disordered" evidence="1">
    <location>
        <begin position="74"/>
        <end position="115"/>
    </location>
</feature>
<evidence type="ECO:0000259" key="2">
    <source>
        <dbReference type="PROSITE" id="PS50053"/>
    </source>
</evidence>
<accession>A0A5A8D2Y4</accession>
<sequence>MQIVISPSPPKSENFLLEITPEDTTETIRSAVATHLGERSGRVRLVFEGVELPDGATAASCLLTNLCTRIVTQDDPPAAGTSPGSSARAADAAHSPLDRVPPAPKEAPSAVAGSSDSGTQHAVIVFADEVSAVAALALDRHRVMGARVRVSLATSLSGSGAGDGGDDDDDDATGASTIAAAVDVLSSWLAGGITLGRKGAAHVQEMSQRHGVTDTVRRAVASLKAKAKKADFPASVTRPVAARAAAIDEEYRVRARAAAATAAASAAVSSAASRAMENSSVRAGVTAVSAAASRVGTVVADVGRQTVAKAEAMRRQSTSPDSAAPDDESAAKSAPPLHKEEDPSA</sequence>
<dbReference type="PROSITE" id="PS50053">
    <property type="entry name" value="UBIQUITIN_2"/>
    <property type="match status" value="1"/>
</dbReference>
<evidence type="ECO:0000313" key="3">
    <source>
        <dbReference type="EMBL" id="KAA0159832.1"/>
    </source>
</evidence>
<dbReference type="Proteomes" id="UP000324907">
    <property type="component" value="Unassembled WGS sequence"/>
</dbReference>
<dbReference type="InterPro" id="IPR000626">
    <property type="entry name" value="Ubiquitin-like_dom"/>
</dbReference>
<name>A0A5A8D2Y4_CAFRO</name>
<dbReference type="EMBL" id="VLTL01000119">
    <property type="protein sequence ID" value="KAA0159832.1"/>
    <property type="molecule type" value="Genomic_DNA"/>
</dbReference>